<dbReference type="PANTHER" id="PTHR30329:SF21">
    <property type="entry name" value="LIPOPROTEIN YIAD-RELATED"/>
    <property type="match status" value="1"/>
</dbReference>
<evidence type="ECO:0000256" key="2">
    <source>
        <dbReference type="SAM" id="Coils"/>
    </source>
</evidence>
<dbReference type="RefSeq" id="WP_077538329.1">
    <property type="nucleotide sequence ID" value="NZ_CP019633.1"/>
</dbReference>
<dbReference type="InterPro" id="IPR036737">
    <property type="entry name" value="OmpA-like_sf"/>
</dbReference>
<dbReference type="Pfam" id="PF00691">
    <property type="entry name" value="OmpA"/>
    <property type="match status" value="1"/>
</dbReference>
<dbReference type="InterPro" id="IPR050330">
    <property type="entry name" value="Bact_OuterMem_StrucFunc"/>
</dbReference>
<reference evidence="6" key="1">
    <citation type="submission" date="2017-02" db="EMBL/GenBank/DDBJ databases">
        <title>Comparative genomics and description of representatives of a novel lineage of planctomycetes thriving in anoxic sediments.</title>
        <authorList>
            <person name="Spring S."/>
            <person name="Bunk B."/>
            <person name="Sproer C."/>
            <person name="Klenk H.-P."/>
        </authorList>
    </citation>
    <scope>NUCLEOTIDE SEQUENCE [LARGE SCALE GENOMIC DNA]</scope>
    <source>
        <strain evidence="6">L21-RPul-D3</strain>
    </source>
</reference>
<sequence length="257" mass="28659" precursor="true">MKYGIVTVLAAFAFMLSGCVSQGAYDSLKMKNETQSERISELESKYNSAKLELQQLREKLETARELENAGEQAAQEEIKLLEEALKEKNELVKKLQKQLLEGGVKLPAELNVMLEEFASANPDLVTFDSERGVVKFKSDLTFAPGSDNINSQAKEAISKFCGIVKSEQAEKFDIVIAGHTDDMKISKPSTKREHPTNWHLSAHRAISVLQSMMNESVTPERLSVRGYGEYRPVAPNKPNNGGNVKNRRVEIYIVPQG</sequence>
<keyword evidence="3" id="KW-0732">Signal</keyword>
<dbReference type="GO" id="GO:0016020">
    <property type="term" value="C:membrane"/>
    <property type="evidence" value="ECO:0007669"/>
    <property type="project" value="UniProtKB-UniRule"/>
</dbReference>
<dbReference type="CDD" id="cd07185">
    <property type="entry name" value="OmpA_C-like"/>
    <property type="match status" value="1"/>
</dbReference>
<evidence type="ECO:0000259" key="4">
    <source>
        <dbReference type="PROSITE" id="PS51123"/>
    </source>
</evidence>
<keyword evidence="6" id="KW-1185">Reference proteome</keyword>
<dbReference type="STRING" id="1940790.L21SP3_00013"/>
<feature type="coiled-coil region" evidence="2">
    <location>
        <begin position="25"/>
        <end position="101"/>
    </location>
</feature>
<dbReference type="KEGG" id="pbu:L21SP3_00013"/>
<evidence type="ECO:0000256" key="3">
    <source>
        <dbReference type="SAM" id="SignalP"/>
    </source>
</evidence>
<dbReference type="OrthoDB" id="9815217at2"/>
<accession>A0A1Q2HL97</accession>
<dbReference type="PROSITE" id="PS51123">
    <property type="entry name" value="OMPA_2"/>
    <property type="match status" value="1"/>
</dbReference>
<evidence type="ECO:0000313" key="6">
    <source>
        <dbReference type="Proteomes" id="UP000188273"/>
    </source>
</evidence>
<evidence type="ECO:0000313" key="5">
    <source>
        <dbReference type="EMBL" id="AQQ08237.1"/>
    </source>
</evidence>
<keyword evidence="2" id="KW-0175">Coiled coil</keyword>
<name>A0A1Q2HL97_9BACT</name>
<organism evidence="5 6">
    <name type="scientific">Sedimentisphaera cyanobacteriorum</name>
    <dbReference type="NCBI Taxonomy" id="1940790"/>
    <lineage>
        <taxon>Bacteria</taxon>
        <taxon>Pseudomonadati</taxon>
        <taxon>Planctomycetota</taxon>
        <taxon>Phycisphaerae</taxon>
        <taxon>Sedimentisphaerales</taxon>
        <taxon>Sedimentisphaeraceae</taxon>
        <taxon>Sedimentisphaera</taxon>
    </lineage>
</organism>
<keyword evidence="1" id="KW-0472">Membrane</keyword>
<dbReference type="EMBL" id="CP019633">
    <property type="protein sequence ID" value="AQQ08237.1"/>
    <property type="molecule type" value="Genomic_DNA"/>
</dbReference>
<protein>
    <recommendedName>
        <fullName evidence="4">OmpA-like domain-containing protein</fullName>
    </recommendedName>
</protein>
<feature type="signal peptide" evidence="3">
    <location>
        <begin position="1"/>
        <end position="24"/>
    </location>
</feature>
<dbReference type="PANTHER" id="PTHR30329">
    <property type="entry name" value="STATOR ELEMENT OF FLAGELLAR MOTOR COMPLEX"/>
    <property type="match status" value="1"/>
</dbReference>
<proteinExistence type="predicted"/>
<feature type="chain" id="PRO_5012862892" description="OmpA-like domain-containing protein" evidence="3">
    <location>
        <begin position="25"/>
        <end position="257"/>
    </location>
</feature>
<dbReference type="AlphaFoldDB" id="A0A1Q2HL97"/>
<dbReference type="InterPro" id="IPR006665">
    <property type="entry name" value="OmpA-like"/>
</dbReference>
<gene>
    <name evidence="5" type="ORF">L21SP3_00013</name>
</gene>
<feature type="domain" description="OmpA-like" evidence="4">
    <location>
        <begin position="129"/>
        <end position="257"/>
    </location>
</feature>
<evidence type="ECO:0000256" key="1">
    <source>
        <dbReference type="PROSITE-ProRule" id="PRU00473"/>
    </source>
</evidence>
<dbReference type="SUPFAM" id="SSF103088">
    <property type="entry name" value="OmpA-like"/>
    <property type="match status" value="1"/>
</dbReference>
<dbReference type="Gene3D" id="3.30.1330.60">
    <property type="entry name" value="OmpA-like domain"/>
    <property type="match status" value="1"/>
</dbReference>
<dbReference type="Proteomes" id="UP000188273">
    <property type="component" value="Chromosome"/>
</dbReference>
<dbReference type="PROSITE" id="PS51257">
    <property type="entry name" value="PROKAR_LIPOPROTEIN"/>
    <property type="match status" value="1"/>
</dbReference>